<gene>
    <name evidence="5" type="ORF">KGQ19_23395</name>
</gene>
<dbReference type="RefSeq" id="WP_212011528.1">
    <property type="nucleotide sequence ID" value="NZ_JAAFYZ010000083.1"/>
</dbReference>
<dbReference type="InterPro" id="IPR036390">
    <property type="entry name" value="WH_DNA-bd_sf"/>
</dbReference>
<dbReference type="SMART" id="SM00418">
    <property type="entry name" value="HTH_ARSR"/>
    <property type="match status" value="1"/>
</dbReference>
<dbReference type="PANTHER" id="PTHR43132:SF2">
    <property type="entry name" value="ARSENICAL RESISTANCE OPERON REPRESSOR ARSR-RELATED"/>
    <property type="match status" value="1"/>
</dbReference>
<keyword evidence="2" id="KW-0238">DNA-binding</keyword>
<evidence type="ECO:0000256" key="2">
    <source>
        <dbReference type="ARBA" id="ARBA00023125"/>
    </source>
</evidence>
<dbReference type="InterPro" id="IPR001845">
    <property type="entry name" value="HTH_ArsR_DNA-bd_dom"/>
</dbReference>
<dbReference type="Proteomes" id="UP000730482">
    <property type="component" value="Unassembled WGS sequence"/>
</dbReference>
<keyword evidence="3" id="KW-0804">Transcription</keyword>
<evidence type="ECO:0000256" key="1">
    <source>
        <dbReference type="ARBA" id="ARBA00023015"/>
    </source>
</evidence>
<keyword evidence="6" id="KW-1185">Reference proteome</keyword>
<evidence type="ECO:0000313" key="5">
    <source>
        <dbReference type="EMBL" id="MBS2549813.1"/>
    </source>
</evidence>
<dbReference type="PRINTS" id="PR00778">
    <property type="entry name" value="HTHARSR"/>
</dbReference>
<keyword evidence="1" id="KW-0805">Transcription regulation</keyword>
<accession>A0ABS5KUU8</accession>
<reference evidence="5 6" key="1">
    <citation type="submission" date="2020-02" db="EMBL/GenBank/DDBJ databases">
        <title>Acidophilic actinobacteria isolated from forest soil.</title>
        <authorList>
            <person name="Golinska P."/>
        </authorList>
    </citation>
    <scope>NUCLEOTIDE SEQUENCE [LARGE SCALE GENOMIC DNA]</scope>
    <source>
        <strain evidence="5 6">NL8</strain>
    </source>
</reference>
<evidence type="ECO:0000259" key="4">
    <source>
        <dbReference type="SMART" id="SM00418"/>
    </source>
</evidence>
<protein>
    <submittedName>
        <fullName evidence="5">Helix-turn-helix domain-containing protein</fullName>
    </submittedName>
</protein>
<dbReference type="CDD" id="cd00090">
    <property type="entry name" value="HTH_ARSR"/>
    <property type="match status" value="1"/>
</dbReference>
<organism evidence="5 6">
    <name type="scientific">Catenulispora pinistramenti</name>
    <dbReference type="NCBI Taxonomy" id="2705254"/>
    <lineage>
        <taxon>Bacteria</taxon>
        <taxon>Bacillati</taxon>
        <taxon>Actinomycetota</taxon>
        <taxon>Actinomycetes</taxon>
        <taxon>Catenulisporales</taxon>
        <taxon>Catenulisporaceae</taxon>
        <taxon>Catenulispora</taxon>
    </lineage>
</organism>
<dbReference type="SUPFAM" id="SSF46785">
    <property type="entry name" value="Winged helix' DNA-binding domain"/>
    <property type="match status" value="1"/>
</dbReference>
<name>A0ABS5KUU8_9ACTN</name>
<dbReference type="Gene3D" id="1.10.10.10">
    <property type="entry name" value="Winged helix-like DNA-binding domain superfamily/Winged helix DNA-binding domain"/>
    <property type="match status" value="1"/>
</dbReference>
<sequence length="251" mass="27947">MGSDKTTSDLAGVFHVARRAVEDARTQVDQALREVHEEVAGAREQVALLQEVVRTVTDVDTIKALADPTRLAILRALTRDGLPKSAKELAEDLDQPQTKLYRHLKVLQEAGLIEPAETRVVSGIVETKYRAMQSQVSINPAENLDETREAMFNVIAGSLNDYRDRMLRSVEFDKPEADEEAAKKRGILINLSATISVERADDFQRRLEDLITEFDEFPRDPDGVRVEGLVSWFRPRMPEAAQAPAPGAESA</sequence>
<evidence type="ECO:0000313" key="6">
    <source>
        <dbReference type="Proteomes" id="UP000730482"/>
    </source>
</evidence>
<dbReference type="Pfam" id="PF12840">
    <property type="entry name" value="HTH_20"/>
    <property type="match status" value="1"/>
</dbReference>
<proteinExistence type="predicted"/>
<dbReference type="PANTHER" id="PTHR43132">
    <property type="entry name" value="ARSENICAL RESISTANCE OPERON REPRESSOR ARSR-RELATED"/>
    <property type="match status" value="1"/>
</dbReference>
<dbReference type="InterPro" id="IPR011991">
    <property type="entry name" value="ArsR-like_HTH"/>
</dbReference>
<comment type="caution">
    <text evidence="5">The sequence shown here is derived from an EMBL/GenBank/DDBJ whole genome shotgun (WGS) entry which is preliminary data.</text>
</comment>
<evidence type="ECO:0000256" key="3">
    <source>
        <dbReference type="ARBA" id="ARBA00023163"/>
    </source>
</evidence>
<dbReference type="InterPro" id="IPR036388">
    <property type="entry name" value="WH-like_DNA-bd_sf"/>
</dbReference>
<feature type="domain" description="HTH arsR-type" evidence="4">
    <location>
        <begin position="60"/>
        <end position="149"/>
    </location>
</feature>
<dbReference type="InterPro" id="IPR051011">
    <property type="entry name" value="Metal_resp_trans_reg"/>
</dbReference>
<dbReference type="EMBL" id="JAAFYZ010000083">
    <property type="protein sequence ID" value="MBS2549813.1"/>
    <property type="molecule type" value="Genomic_DNA"/>
</dbReference>